<reference evidence="6" key="2">
    <citation type="journal article" date="2021" name="PeerJ">
        <title>Extensive microbial diversity within the chicken gut microbiome revealed by metagenomics and culture.</title>
        <authorList>
            <person name="Gilroy R."/>
            <person name="Ravi A."/>
            <person name="Getino M."/>
            <person name="Pursley I."/>
            <person name="Horton D.L."/>
            <person name="Alikhan N.F."/>
            <person name="Baker D."/>
            <person name="Gharbi K."/>
            <person name="Hall N."/>
            <person name="Watson M."/>
            <person name="Adriaenssens E.M."/>
            <person name="Foster-Nyarko E."/>
            <person name="Jarju S."/>
            <person name="Secka A."/>
            <person name="Antonio M."/>
            <person name="Oren A."/>
            <person name="Chaudhuri R.R."/>
            <person name="La Ragione R."/>
            <person name="Hildebrand F."/>
            <person name="Pallen M.J."/>
        </authorList>
    </citation>
    <scope>NUCLEOTIDE SEQUENCE</scope>
    <source>
        <strain evidence="6">ChiGjej3B3-7149</strain>
    </source>
</reference>
<dbReference type="InterPro" id="IPR004447">
    <property type="entry name" value="Peptidase_S41A"/>
</dbReference>
<dbReference type="EMBL" id="DVHH01000041">
    <property type="protein sequence ID" value="HIR54272.1"/>
    <property type="molecule type" value="Genomic_DNA"/>
</dbReference>
<evidence type="ECO:0000256" key="1">
    <source>
        <dbReference type="ARBA" id="ARBA00009179"/>
    </source>
</evidence>
<dbReference type="Pfam" id="PF03572">
    <property type="entry name" value="Peptidase_S41"/>
    <property type="match status" value="1"/>
</dbReference>
<dbReference type="GO" id="GO:0006508">
    <property type="term" value="P:proteolysis"/>
    <property type="evidence" value="ECO:0007669"/>
    <property type="project" value="UniProtKB-KW"/>
</dbReference>
<dbReference type="Pfam" id="PF17820">
    <property type="entry name" value="PDZ_6"/>
    <property type="match status" value="1"/>
</dbReference>
<organism evidence="6 7">
    <name type="scientific">Candidatus Scatomorpha intestinigallinarum</name>
    <dbReference type="NCBI Taxonomy" id="2840923"/>
    <lineage>
        <taxon>Bacteria</taxon>
        <taxon>Bacillati</taxon>
        <taxon>Bacillota</taxon>
        <taxon>Clostridia</taxon>
        <taxon>Eubacteriales</taxon>
        <taxon>Candidatus Scatomorpha</taxon>
    </lineage>
</organism>
<proteinExistence type="inferred from homology"/>
<dbReference type="Gene3D" id="2.30.42.10">
    <property type="match status" value="1"/>
</dbReference>
<dbReference type="PANTHER" id="PTHR32060">
    <property type="entry name" value="TAIL-SPECIFIC PROTEASE"/>
    <property type="match status" value="1"/>
</dbReference>
<dbReference type="SUPFAM" id="SSF50156">
    <property type="entry name" value="PDZ domain-like"/>
    <property type="match status" value="1"/>
</dbReference>
<comment type="similarity">
    <text evidence="1">Belongs to the peptidase S41A family.</text>
</comment>
<sequence length="319" mass="33636">VSSAAFDAMVTGLGDKWSDYMSPSDYEAYKLYSSNQYTGLGITMDKDAETGGFVVQGVTEDSPAAKAGIEVGEIILAVAGQDITSLTIGDAHSFINSNLSASVSVKLLNLEGKESTVNVDCSANYTNPVSYKMLEGSVGYVRILSFDAGSGEAAIAAVDKLLADGALGFVFDVRTNPGGIYEEMVKLLDYLLPSGDILAYVDSEGNETVTKSDNVCLDLPMAVLVNGDSYAASEFFAAALKEYNWATIVGERTTGKGRSQITIELTDGSAVVISNGKYLTPTRVDLSAEGGLRPDIDVALTDSGDEQLTAALTEVQWQT</sequence>
<name>A0A9D1DK60_9FIRM</name>
<dbReference type="InterPro" id="IPR029045">
    <property type="entry name" value="ClpP/crotonase-like_dom_sf"/>
</dbReference>
<dbReference type="InterPro" id="IPR036034">
    <property type="entry name" value="PDZ_sf"/>
</dbReference>
<evidence type="ECO:0000256" key="2">
    <source>
        <dbReference type="ARBA" id="ARBA00022670"/>
    </source>
</evidence>
<evidence type="ECO:0000313" key="7">
    <source>
        <dbReference type="Proteomes" id="UP000824238"/>
    </source>
</evidence>
<protein>
    <submittedName>
        <fullName evidence="6">PDZ domain-containing protein</fullName>
    </submittedName>
</protein>
<dbReference type="Proteomes" id="UP000824238">
    <property type="component" value="Unassembled WGS sequence"/>
</dbReference>
<evidence type="ECO:0000259" key="5">
    <source>
        <dbReference type="PROSITE" id="PS50106"/>
    </source>
</evidence>
<dbReference type="PROSITE" id="PS50106">
    <property type="entry name" value="PDZ"/>
    <property type="match status" value="1"/>
</dbReference>
<feature type="domain" description="PDZ" evidence="5">
    <location>
        <begin position="28"/>
        <end position="97"/>
    </location>
</feature>
<reference evidence="6" key="1">
    <citation type="submission" date="2020-10" db="EMBL/GenBank/DDBJ databases">
        <authorList>
            <person name="Gilroy R."/>
        </authorList>
    </citation>
    <scope>NUCLEOTIDE SEQUENCE</scope>
    <source>
        <strain evidence="6">ChiGjej3B3-7149</strain>
    </source>
</reference>
<comment type="caution">
    <text evidence="6">The sequence shown here is derived from an EMBL/GenBank/DDBJ whole genome shotgun (WGS) entry which is preliminary data.</text>
</comment>
<dbReference type="AlphaFoldDB" id="A0A9D1DK60"/>
<dbReference type="InterPro" id="IPR041489">
    <property type="entry name" value="PDZ_6"/>
</dbReference>
<dbReference type="GO" id="GO:0008236">
    <property type="term" value="F:serine-type peptidase activity"/>
    <property type="evidence" value="ECO:0007669"/>
    <property type="project" value="UniProtKB-KW"/>
</dbReference>
<dbReference type="PANTHER" id="PTHR32060:SF22">
    <property type="entry name" value="CARBOXYL-TERMINAL-PROCESSING PEPTIDASE 3, CHLOROPLASTIC"/>
    <property type="match status" value="1"/>
</dbReference>
<dbReference type="GO" id="GO:0004175">
    <property type="term" value="F:endopeptidase activity"/>
    <property type="evidence" value="ECO:0007669"/>
    <property type="project" value="TreeGrafter"/>
</dbReference>
<feature type="non-terminal residue" evidence="6">
    <location>
        <position position="1"/>
    </location>
</feature>
<dbReference type="SUPFAM" id="SSF52096">
    <property type="entry name" value="ClpP/crotonase"/>
    <property type="match status" value="1"/>
</dbReference>
<keyword evidence="2" id="KW-0645">Protease</keyword>
<evidence type="ECO:0000256" key="3">
    <source>
        <dbReference type="ARBA" id="ARBA00022801"/>
    </source>
</evidence>
<evidence type="ECO:0000256" key="4">
    <source>
        <dbReference type="ARBA" id="ARBA00022825"/>
    </source>
</evidence>
<dbReference type="SMART" id="SM00245">
    <property type="entry name" value="TSPc"/>
    <property type="match status" value="1"/>
</dbReference>
<dbReference type="SMART" id="SM00228">
    <property type="entry name" value="PDZ"/>
    <property type="match status" value="1"/>
</dbReference>
<evidence type="ECO:0000313" key="6">
    <source>
        <dbReference type="EMBL" id="HIR54272.1"/>
    </source>
</evidence>
<dbReference type="Gene3D" id="3.30.750.44">
    <property type="match status" value="1"/>
</dbReference>
<dbReference type="CDD" id="cd07560">
    <property type="entry name" value="Peptidase_S41_CPP"/>
    <property type="match status" value="1"/>
</dbReference>
<keyword evidence="3" id="KW-0378">Hydrolase</keyword>
<dbReference type="InterPro" id="IPR005151">
    <property type="entry name" value="Tail-specific_protease"/>
</dbReference>
<accession>A0A9D1DK60</accession>
<dbReference type="Gene3D" id="3.90.226.10">
    <property type="entry name" value="2-enoyl-CoA Hydratase, Chain A, domain 1"/>
    <property type="match status" value="1"/>
</dbReference>
<keyword evidence="4" id="KW-0720">Serine protease</keyword>
<dbReference type="InterPro" id="IPR001478">
    <property type="entry name" value="PDZ"/>
</dbReference>
<gene>
    <name evidence="6" type="ORF">IAD36_01550</name>
</gene>